<proteinExistence type="predicted"/>
<evidence type="ECO:0000313" key="3">
    <source>
        <dbReference type="Proteomes" id="UP000789396"/>
    </source>
</evidence>
<dbReference type="OrthoDB" id="5576441at2759"/>
<dbReference type="AlphaFoldDB" id="A0A9N9EFX8"/>
<gene>
    <name evidence="2" type="ORF">RFULGI_LOCUS9317</name>
</gene>
<dbReference type="PANTHER" id="PTHR21541:SF3">
    <property type="entry name" value="STRUCTURE-SPECIFIC ENDONUCLEASE SUBUNIT SLX4"/>
    <property type="match status" value="1"/>
</dbReference>
<name>A0A9N9EFX8_9GLOM</name>
<organism evidence="2 3">
    <name type="scientific">Racocetra fulgida</name>
    <dbReference type="NCBI Taxonomy" id="60492"/>
    <lineage>
        <taxon>Eukaryota</taxon>
        <taxon>Fungi</taxon>
        <taxon>Fungi incertae sedis</taxon>
        <taxon>Mucoromycota</taxon>
        <taxon>Glomeromycotina</taxon>
        <taxon>Glomeromycetes</taxon>
        <taxon>Diversisporales</taxon>
        <taxon>Gigasporaceae</taxon>
        <taxon>Racocetra</taxon>
    </lineage>
</organism>
<dbReference type="GO" id="GO:0000712">
    <property type="term" value="P:resolution of meiotic recombination intermediates"/>
    <property type="evidence" value="ECO:0007669"/>
    <property type="project" value="TreeGrafter"/>
</dbReference>
<dbReference type="PANTHER" id="PTHR21541">
    <property type="entry name" value="BTB POZ DOMAIN CONTAINING 12"/>
    <property type="match status" value="1"/>
</dbReference>
<feature type="compositionally biased region" description="Polar residues" evidence="1">
    <location>
        <begin position="145"/>
        <end position="160"/>
    </location>
</feature>
<dbReference type="Proteomes" id="UP000789396">
    <property type="component" value="Unassembled WGS sequence"/>
</dbReference>
<reference evidence="2" key="1">
    <citation type="submission" date="2021-06" db="EMBL/GenBank/DDBJ databases">
        <authorList>
            <person name="Kallberg Y."/>
            <person name="Tangrot J."/>
            <person name="Rosling A."/>
        </authorList>
    </citation>
    <scope>NUCLEOTIDE SEQUENCE</scope>
    <source>
        <strain evidence="2">IN212</strain>
    </source>
</reference>
<evidence type="ECO:0000313" key="2">
    <source>
        <dbReference type="EMBL" id="CAG8673362.1"/>
    </source>
</evidence>
<protein>
    <submittedName>
        <fullName evidence="2">6988_t:CDS:1</fullName>
    </submittedName>
</protein>
<feature type="non-terminal residue" evidence="2">
    <location>
        <position position="471"/>
    </location>
</feature>
<comment type="caution">
    <text evidence="2">The sequence shown here is derived from an EMBL/GenBank/DDBJ whole genome shotgun (WGS) entry which is preliminary data.</text>
</comment>
<dbReference type="GO" id="GO:0033557">
    <property type="term" value="C:Slx1-Slx4 complex"/>
    <property type="evidence" value="ECO:0007669"/>
    <property type="project" value="TreeGrafter"/>
</dbReference>
<evidence type="ECO:0000256" key="1">
    <source>
        <dbReference type="SAM" id="MobiDB-lite"/>
    </source>
</evidence>
<feature type="region of interest" description="Disordered" evidence="1">
    <location>
        <begin position="145"/>
        <end position="169"/>
    </location>
</feature>
<keyword evidence="3" id="KW-1185">Reference proteome</keyword>
<accession>A0A9N9EFX8</accession>
<sequence>EDQLKIAMLLSTDCSSSPEIKSKYFTTESAFSSKQNVLTLEERRLKKKRMLALTPKKTIDTNSSLSDSVQNQLSNNSNKVVPTITMIDSDNEENTTQNVPEQIDVNKVSNTNSFDFQLMKLDSFSSDNSFSSDYSYENNNLQSIQQTSVNKNNILPTSKKPSTKSNRRAKDDLSQPCLCVICGKDLTGFNIVTRETHLNRCLDDIEKQENEKQKGIRTNQHKQVKKPISSSGDRMFIDNDCSWFSLVTSCPCCLKSFPGKSKTAKSKITHMKRCGNKQKFSATKILSLLKEMKQKLVTTFVPVMAENSAVRVKDTQLTDYFTSVPKKEDLVATKPTAIVSQTYSVSALEGTDQDDDFKSNVIITSISTVETIGKRKFREDTDDDFRVAKVLSKSMMPQYINQKKKFVYDLDTTPILAPAEKNENGNGIARKKSTSLWEIQAIGGPDSQLLDDDYMTDMLKEWVFKYEASIL</sequence>
<dbReference type="EMBL" id="CAJVPZ010016431">
    <property type="protein sequence ID" value="CAG8673362.1"/>
    <property type="molecule type" value="Genomic_DNA"/>
</dbReference>